<keyword evidence="1" id="KW-0812">Transmembrane</keyword>
<name>U2FKM8_9BACT</name>
<keyword evidence="1" id="KW-0472">Membrane</keyword>
<feature type="transmembrane region" description="Helical" evidence="1">
    <location>
        <begin position="63"/>
        <end position="85"/>
    </location>
</feature>
<reference evidence="2 3" key="1">
    <citation type="journal article" date="2013" name="BMC Genomics">
        <title>Comparative genomics of Campylobacter concisus isolates reveals genetic diversity and provides insights into disease association.</title>
        <authorList>
            <person name="Deshpande N.P."/>
            <person name="Kaakoush N.O."/>
            <person name="Wilkins M.R."/>
            <person name="Mitchell H.M."/>
        </authorList>
    </citation>
    <scope>NUCLEOTIDE SEQUENCE [LARGE SCALE GENOMIC DNA]</scope>
    <source>
        <strain evidence="2 3">UNSW2</strain>
    </source>
</reference>
<evidence type="ECO:0000313" key="3">
    <source>
        <dbReference type="Proteomes" id="UP000016625"/>
    </source>
</evidence>
<dbReference type="EMBL" id="ANNJ01000028">
    <property type="protein sequence ID" value="ERJ30915.1"/>
    <property type="molecule type" value="Genomic_DNA"/>
</dbReference>
<proteinExistence type="predicted"/>
<keyword evidence="1" id="KW-1133">Transmembrane helix</keyword>
<dbReference type="PATRIC" id="fig|1242965.3.peg.1949"/>
<evidence type="ECO:0000313" key="2">
    <source>
        <dbReference type="EMBL" id="ERJ30915.1"/>
    </source>
</evidence>
<sequence length="149" mass="16669">MFLEFKFELTTSSFVELADALCLPRIFLDVDSDLALEMLFVDEISIASLAFKFKFSLASTFEATMFISLLALIFILLPAFMLELLASRLLLSNLVDVFPITNVGVLSELNLSFASFRGFSFLFRSTTISFSTSLGFKIPTLLLLCSSLW</sequence>
<organism evidence="2 3">
    <name type="scientific">Campylobacter concisus UNSW2</name>
    <dbReference type="NCBI Taxonomy" id="1242965"/>
    <lineage>
        <taxon>Bacteria</taxon>
        <taxon>Pseudomonadati</taxon>
        <taxon>Campylobacterota</taxon>
        <taxon>Epsilonproteobacteria</taxon>
        <taxon>Campylobacterales</taxon>
        <taxon>Campylobacteraceae</taxon>
        <taxon>Campylobacter</taxon>
    </lineage>
</organism>
<dbReference type="Proteomes" id="UP000016625">
    <property type="component" value="Unassembled WGS sequence"/>
</dbReference>
<gene>
    <name evidence="2" type="ORF">UNSW2_1996</name>
</gene>
<comment type="caution">
    <text evidence="2">The sequence shown here is derived from an EMBL/GenBank/DDBJ whole genome shotgun (WGS) entry which is preliminary data.</text>
</comment>
<protein>
    <submittedName>
        <fullName evidence="2">Uncharacterized protein</fullName>
    </submittedName>
</protein>
<accession>U2FKM8</accession>
<dbReference type="AlphaFoldDB" id="U2FKM8"/>
<evidence type="ECO:0000256" key="1">
    <source>
        <dbReference type="SAM" id="Phobius"/>
    </source>
</evidence>